<dbReference type="GO" id="GO:0003924">
    <property type="term" value="F:GTPase activity"/>
    <property type="evidence" value="ECO:0007669"/>
    <property type="project" value="InterPro"/>
</dbReference>
<dbReference type="FunFam" id="3.40.50.300:FF:001129">
    <property type="entry name" value="ras-related protein Rab-44 isoform X2"/>
    <property type="match status" value="1"/>
</dbReference>
<dbReference type="PRINTS" id="PR00449">
    <property type="entry name" value="RASTRNSFRMNG"/>
</dbReference>
<dbReference type="InterPro" id="IPR027417">
    <property type="entry name" value="P-loop_NTPase"/>
</dbReference>
<keyword evidence="3" id="KW-0342">GTP-binding</keyword>
<dbReference type="Proteomes" id="UP000492821">
    <property type="component" value="Unassembled WGS sequence"/>
</dbReference>
<dbReference type="NCBIfam" id="TIGR00231">
    <property type="entry name" value="small_GTP"/>
    <property type="match status" value="1"/>
</dbReference>
<proteinExistence type="inferred from homology"/>
<dbReference type="SUPFAM" id="SSF52540">
    <property type="entry name" value="P-loop containing nucleoside triphosphate hydrolases"/>
    <property type="match status" value="1"/>
</dbReference>
<evidence type="ECO:0000313" key="6">
    <source>
        <dbReference type="WBParaSite" id="Pan_g16041.t1"/>
    </source>
</evidence>
<name>A0A7E4V3H9_PANRE</name>
<dbReference type="PROSITE" id="PS51421">
    <property type="entry name" value="RAS"/>
    <property type="match status" value="1"/>
</dbReference>
<accession>A0A7E4V3H9</accession>
<reference evidence="6" key="2">
    <citation type="submission" date="2020-10" db="UniProtKB">
        <authorList>
            <consortium name="WormBaseParasite"/>
        </authorList>
    </citation>
    <scope>IDENTIFICATION</scope>
</reference>
<dbReference type="InterPro" id="IPR050209">
    <property type="entry name" value="Rab_GTPases_membrane_traffic"/>
</dbReference>
<dbReference type="Pfam" id="PF00071">
    <property type="entry name" value="Ras"/>
    <property type="match status" value="1"/>
</dbReference>
<dbReference type="Gene3D" id="3.40.50.300">
    <property type="entry name" value="P-loop containing nucleotide triphosphate hydrolases"/>
    <property type="match status" value="1"/>
</dbReference>
<keyword evidence="5" id="KW-1185">Reference proteome</keyword>
<dbReference type="CDD" id="cd00154">
    <property type="entry name" value="Rab"/>
    <property type="match status" value="1"/>
</dbReference>
<keyword evidence="2" id="KW-0547">Nucleotide-binding</keyword>
<dbReference type="SMART" id="SM00176">
    <property type="entry name" value="RAN"/>
    <property type="match status" value="1"/>
</dbReference>
<sequence>MDYTDLLKTIIIGDSNVGKTWLLTDFLGGNVNSTKTTIGVEFHAKTMQIDGRPVKMQLWDTAGQDKYRVIVKQFYRNAVAIALVYDITNYTSFLNLDSWLEEAAQYIENSYVVMLIGNKADLTGARQVPRKEAEGFARLKGFLFMETSAKEATNVNAAFESLALQAFRASKREKMIKKADNDLVMLKASVEAEEAAKRKWCRWF</sequence>
<dbReference type="SMART" id="SM00174">
    <property type="entry name" value="RHO"/>
    <property type="match status" value="1"/>
</dbReference>
<evidence type="ECO:0000256" key="2">
    <source>
        <dbReference type="ARBA" id="ARBA00022741"/>
    </source>
</evidence>
<dbReference type="SMART" id="SM00175">
    <property type="entry name" value="RAB"/>
    <property type="match status" value="1"/>
</dbReference>
<evidence type="ECO:0000256" key="3">
    <source>
        <dbReference type="ARBA" id="ARBA00023134"/>
    </source>
</evidence>
<dbReference type="WBParaSite" id="Pan_g16041.t1">
    <property type="protein sequence ID" value="Pan_g16041.t1"/>
    <property type="gene ID" value="Pan_g16041"/>
</dbReference>
<evidence type="ECO:0000313" key="5">
    <source>
        <dbReference type="Proteomes" id="UP000492821"/>
    </source>
</evidence>
<dbReference type="PROSITE" id="PS51419">
    <property type="entry name" value="RAB"/>
    <property type="match status" value="1"/>
</dbReference>
<dbReference type="SMART" id="SM00173">
    <property type="entry name" value="RAS"/>
    <property type="match status" value="1"/>
</dbReference>
<dbReference type="GO" id="GO:0005525">
    <property type="term" value="F:GTP binding"/>
    <property type="evidence" value="ECO:0007669"/>
    <property type="project" value="UniProtKB-KW"/>
</dbReference>
<dbReference type="PANTHER" id="PTHR47979">
    <property type="entry name" value="DRAB11-RELATED"/>
    <property type="match status" value="1"/>
</dbReference>
<dbReference type="InterPro" id="IPR001806">
    <property type="entry name" value="Small_GTPase"/>
</dbReference>
<evidence type="ECO:0000256" key="1">
    <source>
        <dbReference type="ARBA" id="ARBA00006270"/>
    </source>
</evidence>
<reference evidence="5" key="1">
    <citation type="journal article" date="2013" name="Genetics">
        <title>The draft genome and transcriptome of Panagrellus redivivus are shaped by the harsh demands of a free-living lifestyle.</title>
        <authorList>
            <person name="Srinivasan J."/>
            <person name="Dillman A.R."/>
            <person name="Macchietto M.G."/>
            <person name="Heikkinen L."/>
            <person name="Lakso M."/>
            <person name="Fracchia K.M."/>
            <person name="Antoshechkin I."/>
            <person name="Mortazavi A."/>
            <person name="Wong G."/>
            <person name="Sternberg P.W."/>
        </authorList>
    </citation>
    <scope>NUCLEOTIDE SEQUENCE [LARGE SCALE GENOMIC DNA]</scope>
    <source>
        <strain evidence="5">MT8872</strain>
    </source>
</reference>
<dbReference type="AlphaFoldDB" id="A0A7E4V3H9"/>
<organism evidence="5 6">
    <name type="scientific">Panagrellus redivivus</name>
    <name type="common">Microworm</name>
    <dbReference type="NCBI Taxonomy" id="6233"/>
    <lineage>
        <taxon>Eukaryota</taxon>
        <taxon>Metazoa</taxon>
        <taxon>Ecdysozoa</taxon>
        <taxon>Nematoda</taxon>
        <taxon>Chromadorea</taxon>
        <taxon>Rhabditida</taxon>
        <taxon>Tylenchina</taxon>
        <taxon>Panagrolaimomorpha</taxon>
        <taxon>Panagrolaimoidea</taxon>
        <taxon>Panagrolaimidae</taxon>
        <taxon>Panagrellus</taxon>
    </lineage>
</organism>
<keyword evidence="4" id="KW-0449">Lipoprotein</keyword>
<comment type="similarity">
    <text evidence="1">Belongs to the small GTPase superfamily. Rab family.</text>
</comment>
<dbReference type="InterPro" id="IPR005225">
    <property type="entry name" value="Small_GTP-bd"/>
</dbReference>
<protein>
    <submittedName>
        <fullName evidence="6">Ras-related protein Rab-18</fullName>
    </submittedName>
</protein>
<evidence type="ECO:0000256" key="4">
    <source>
        <dbReference type="ARBA" id="ARBA00023288"/>
    </source>
</evidence>